<gene>
    <name evidence="2" type="ORF">CVT26_000479</name>
</gene>
<dbReference type="Proteomes" id="UP000284706">
    <property type="component" value="Unassembled WGS sequence"/>
</dbReference>
<proteinExistence type="predicted"/>
<organism evidence="2 3">
    <name type="scientific">Gymnopilus dilepis</name>
    <dbReference type="NCBI Taxonomy" id="231916"/>
    <lineage>
        <taxon>Eukaryota</taxon>
        <taxon>Fungi</taxon>
        <taxon>Dikarya</taxon>
        <taxon>Basidiomycota</taxon>
        <taxon>Agaricomycotina</taxon>
        <taxon>Agaricomycetes</taxon>
        <taxon>Agaricomycetidae</taxon>
        <taxon>Agaricales</taxon>
        <taxon>Agaricineae</taxon>
        <taxon>Hymenogastraceae</taxon>
        <taxon>Gymnopilus</taxon>
    </lineage>
</organism>
<dbReference type="AlphaFoldDB" id="A0A409VGX8"/>
<evidence type="ECO:0000313" key="2">
    <source>
        <dbReference type="EMBL" id="PPQ65522.1"/>
    </source>
</evidence>
<feature type="compositionally biased region" description="Polar residues" evidence="1">
    <location>
        <begin position="137"/>
        <end position="158"/>
    </location>
</feature>
<reference evidence="2 3" key="1">
    <citation type="journal article" date="2018" name="Evol. Lett.">
        <title>Horizontal gene cluster transfer increased hallucinogenic mushroom diversity.</title>
        <authorList>
            <person name="Reynolds H.T."/>
            <person name="Vijayakumar V."/>
            <person name="Gluck-Thaler E."/>
            <person name="Korotkin H.B."/>
            <person name="Matheny P.B."/>
            <person name="Slot J.C."/>
        </authorList>
    </citation>
    <scope>NUCLEOTIDE SEQUENCE [LARGE SCALE GENOMIC DNA]</scope>
    <source>
        <strain evidence="2 3">SRW20</strain>
    </source>
</reference>
<dbReference type="EMBL" id="NHYE01005651">
    <property type="protein sequence ID" value="PPQ65522.1"/>
    <property type="molecule type" value="Genomic_DNA"/>
</dbReference>
<feature type="compositionally biased region" description="Basic and acidic residues" evidence="1">
    <location>
        <begin position="56"/>
        <end position="66"/>
    </location>
</feature>
<comment type="caution">
    <text evidence="2">The sequence shown here is derived from an EMBL/GenBank/DDBJ whole genome shotgun (WGS) entry which is preliminary data.</text>
</comment>
<evidence type="ECO:0000313" key="3">
    <source>
        <dbReference type="Proteomes" id="UP000284706"/>
    </source>
</evidence>
<feature type="region of interest" description="Disordered" evidence="1">
    <location>
        <begin position="120"/>
        <end position="196"/>
    </location>
</feature>
<feature type="region of interest" description="Disordered" evidence="1">
    <location>
        <begin position="40"/>
        <end position="94"/>
    </location>
</feature>
<dbReference type="InParanoid" id="A0A409VGX8"/>
<dbReference type="OrthoDB" id="10592289at2759"/>
<feature type="compositionally biased region" description="Basic residues" evidence="1">
    <location>
        <begin position="160"/>
        <end position="171"/>
    </location>
</feature>
<evidence type="ECO:0000256" key="1">
    <source>
        <dbReference type="SAM" id="MobiDB-lite"/>
    </source>
</evidence>
<keyword evidence="3" id="KW-1185">Reference proteome</keyword>
<sequence length="196" mass="22110">MSDVAGPSVISLNYDNFLPANDLPGPSLSHGFHDVYHEPGYLKDPARVSVPSSENGDSKARREIRPKTQPLRNRTRFSVPPRPLSSSLEPVHHTPSLPFERLAFSMDLEDLKRKMMMEKQEAFQPYPPPRVSRDHMPTSSPDQNSLRYRTSAPYSTKPSRNARRLSRRSRRGVGTDSIDPPVRPGEPGSQPPILYE</sequence>
<protein>
    <submittedName>
        <fullName evidence="2">Uncharacterized protein</fullName>
    </submittedName>
</protein>
<name>A0A409VGX8_9AGAR</name>
<accession>A0A409VGX8</accession>